<proteinExistence type="predicted"/>
<dbReference type="OrthoDB" id="271448at2759"/>
<sequence length="244" mass="25977">MRSLFVLVALATSSLAVYIHPLDIRQDPESTEAIVAALAASNNYGAPVPPSSAGSNAGWYYGDSPGSADTLPWLKDSDLCSALADSPDSLQCPDYGYPKPTPTPTNKPSGTATPTSTQPGAPSPTGTYYEVFYNLTAAVQASDYMTYGLVDTVPDCENMCNTVVGCNFINTYHDVNGKNGSPLLTCALFSEFHTAAQADNAGGQTQPDGSIDFITDSAGYDKEFEEGRMRRKHERTMIGTMAIR</sequence>
<keyword evidence="2" id="KW-0732">Signal</keyword>
<comment type="caution">
    <text evidence="3">The sequence shown here is derived from an EMBL/GenBank/DDBJ whole genome shotgun (WGS) entry which is preliminary data.</text>
</comment>
<reference evidence="3" key="1">
    <citation type="submission" date="2020-11" db="EMBL/GenBank/DDBJ databases">
        <authorList>
            <consortium name="DOE Joint Genome Institute"/>
            <person name="Ahrendt S."/>
            <person name="Riley R."/>
            <person name="Andreopoulos W."/>
            <person name="Labutti K."/>
            <person name="Pangilinan J."/>
            <person name="Ruiz-Duenas F.J."/>
            <person name="Barrasa J.M."/>
            <person name="Sanchez-Garcia M."/>
            <person name="Camarero S."/>
            <person name="Miyauchi S."/>
            <person name="Serrano A."/>
            <person name="Linde D."/>
            <person name="Babiker R."/>
            <person name="Drula E."/>
            <person name="Ayuso-Fernandez I."/>
            <person name="Pacheco R."/>
            <person name="Padilla G."/>
            <person name="Ferreira P."/>
            <person name="Barriuso J."/>
            <person name="Kellner H."/>
            <person name="Castanera R."/>
            <person name="Alfaro M."/>
            <person name="Ramirez L."/>
            <person name="Pisabarro A.G."/>
            <person name="Kuo A."/>
            <person name="Tritt A."/>
            <person name="Lipzen A."/>
            <person name="He G."/>
            <person name="Yan M."/>
            <person name="Ng V."/>
            <person name="Cullen D."/>
            <person name="Martin F."/>
            <person name="Rosso M.-N."/>
            <person name="Henrissat B."/>
            <person name="Hibbett D."/>
            <person name="Martinez A.T."/>
            <person name="Grigoriev I.V."/>
        </authorList>
    </citation>
    <scope>NUCLEOTIDE SEQUENCE</scope>
    <source>
        <strain evidence="3">AH 40177</strain>
    </source>
</reference>
<evidence type="ECO:0000313" key="4">
    <source>
        <dbReference type="Proteomes" id="UP000772434"/>
    </source>
</evidence>
<gene>
    <name evidence="3" type="ORF">BDP27DRAFT_1270534</name>
</gene>
<evidence type="ECO:0008006" key="5">
    <source>
        <dbReference type="Google" id="ProtNLM"/>
    </source>
</evidence>
<feature type="chain" id="PRO_5040468115" description="Fruit-body specific protein a" evidence="2">
    <location>
        <begin position="17"/>
        <end position="244"/>
    </location>
</feature>
<evidence type="ECO:0000313" key="3">
    <source>
        <dbReference type="EMBL" id="KAF9063953.1"/>
    </source>
</evidence>
<accession>A0A9P5PHF7</accession>
<protein>
    <recommendedName>
        <fullName evidence="5">Fruit-body specific protein a</fullName>
    </recommendedName>
</protein>
<evidence type="ECO:0000256" key="2">
    <source>
        <dbReference type="SAM" id="SignalP"/>
    </source>
</evidence>
<dbReference type="EMBL" id="JADNRY010000134">
    <property type="protein sequence ID" value="KAF9063953.1"/>
    <property type="molecule type" value="Genomic_DNA"/>
</dbReference>
<feature type="compositionally biased region" description="Polar residues" evidence="1">
    <location>
        <begin position="109"/>
        <end position="123"/>
    </location>
</feature>
<evidence type="ECO:0000256" key="1">
    <source>
        <dbReference type="SAM" id="MobiDB-lite"/>
    </source>
</evidence>
<feature type="region of interest" description="Disordered" evidence="1">
    <location>
        <begin position="92"/>
        <end position="123"/>
    </location>
</feature>
<organism evidence="3 4">
    <name type="scientific">Rhodocollybia butyracea</name>
    <dbReference type="NCBI Taxonomy" id="206335"/>
    <lineage>
        <taxon>Eukaryota</taxon>
        <taxon>Fungi</taxon>
        <taxon>Dikarya</taxon>
        <taxon>Basidiomycota</taxon>
        <taxon>Agaricomycotina</taxon>
        <taxon>Agaricomycetes</taxon>
        <taxon>Agaricomycetidae</taxon>
        <taxon>Agaricales</taxon>
        <taxon>Marasmiineae</taxon>
        <taxon>Omphalotaceae</taxon>
        <taxon>Rhodocollybia</taxon>
    </lineage>
</organism>
<dbReference type="AlphaFoldDB" id="A0A9P5PHF7"/>
<keyword evidence="4" id="KW-1185">Reference proteome</keyword>
<name>A0A9P5PHF7_9AGAR</name>
<dbReference type="Proteomes" id="UP000772434">
    <property type="component" value="Unassembled WGS sequence"/>
</dbReference>
<feature type="signal peptide" evidence="2">
    <location>
        <begin position="1"/>
        <end position="16"/>
    </location>
</feature>